<organism evidence="1 2">
    <name type="scientific">Puccinia triticina</name>
    <dbReference type="NCBI Taxonomy" id="208348"/>
    <lineage>
        <taxon>Eukaryota</taxon>
        <taxon>Fungi</taxon>
        <taxon>Dikarya</taxon>
        <taxon>Basidiomycota</taxon>
        <taxon>Pucciniomycotina</taxon>
        <taxon>Pucciniomycetes</taxon>
        <taxon>Pucciniales</taxon>
        <taxon>Pucciniaceae</taxon>
        <taxon>Puccinia</taxon>
    </lineage>
</organism>
<dbReference type="RefSeq" id="XP_053024519.1">
    <property type="nucleotide sequence ID" value="XM_053160556.1"/>
</dbReference>
<dbReference type="Proteomes" id="UP001164743">
    <property type="component" value="Chromosome 10A"/>
</dbReference>
<accession>A0ABY7CUI0</accession>
<gene>
    <name evidence="1" type="ORF">PtA15_10A387</name>
</gene>
<evidence type="ECO:0000313" key="1">
    <source>
        <dbReference type="EMBL" id="WAQ88964.1"/>
    </source>
</evidence>
<reference evidence="1" key="1">
    <citation type="submission" date="2022-10" db="EMBL/GenBank/DDBJ databases">
        <title>Puccinia triticina Genome sequencing and assembly.</title>
        <authorList>
            <person name="Li C."/>
        </authorList>
    </citation>
    <scope>NUCLEOTIDE SEQUENCE</scope>
    <source>
        <strain evidence="1">Pt15</strain>
    </source>
</reference>
<dbReference type="GeneID" id="77801451"/>
<name>A0ABY7CUI0_9BASI</name>
<evidence type="ECO:0000313" key="2">
    <source>
        <dbReference type="Proteomes" id="UP001164743"/>
    </source>
</evidence>
<protein>
    <submittedName>
        <fullName evidence="1">Uncharacterized protein</fullName>
    </submittedName>
</protein>
<keyword evidence="2" id="KW-1185">Reference proteome</keyword>
<sequence>MLLVDPNCPSFNDDTQLRFFGKFISVGEVSLPCCWLSQALILISPQALQFLRLPDGLTPLATRTYACSTGAWNDGQSLLPVILKTSDDSDTQLEKGKTYAVKGQITGCDSLGVPKFTWVPGDQRMSYLGTRYVDFKRVRVSGVGSVKTVRVIKIGDGDEEDLLDVTVEHLAEERFGGVMRVHCLLGWKYCKVPKDTTLYVGSKISYKGKLDGFAKSCGRMIIEVNRATVNFAEIQLQRSEFLPSSSEYEI</sequence>
<dbReference type="EMBL" id="CP110430">
    <property type="protein sequence ID" value="WAQ88964.1"/>
    <property type="molecule type" value="Genomic_DNA"/>
</dbReference>
<proteinExistence type="predicted"/>